<dbReference type="EMBL" id="CDMZ01000429">
    <property type="protein sequence ID" value="CEM14088.1"/>
    <property type="molecule type" value="Genomic_DNA"/>
</dbReference>
<feature type="region of interest" description="Disordered" evidence="1">
    <location>
        <begin position="86"/>
        <end position="109"/>
    </location>
</feature>
<evidence type="ECO:0000313" key="2">
    <source>
        <dbReference type="EMBL" id="CEM14088.1"/>
    </source>
</evidence>
<organism evidence="2">
    <name type="scientific">Chromera velia CCMP2878</name>
    <dbReference type="NCBI Taxonomy" id="1169474"/>
    <lineage>
        <taxon>Eukaryota</taxon>
        <taxon>Sar</taxon>
        <taxon>Alveolata</taxon>
        <taxon>Colpodellida</taxon>
        <taxon>Chromeraceae</taxon>
        <taxon>Chromera</taxon>
    </lineage>
</organism>
<dbReference type="VEuPathDB" id="CryptoDB:Cvel_3430"/>
<proteinExistence type="predicted"/>
<evidence type="ECO:0000256" key="1">
    <source>
        <dbReference type="SAM" id="MobiDB-lite"/>
    </source>
</evidence>
<dbReference type="PhylomeDB" id="A0A0G4FJY2"/>
<dbReference type="AlphaFoldDB" id="A0A0G4FJY2"/>
<sequence length="648" mass="72524">MIPTPAIRKGLLSHFPPTHIGLRSRASRLFTPVCFLLRRPAAPTVSRLWVLGYSSAVPKPSTFHQGAGSGYAGPLSMRSDVRPISVTASPPKDSLSGKRTTTIHPAIPSGSLNVAKRKNLSLRQLREIERLAVSRLRHCLQASDGFEGLEEPPLPLHPFAQADLAVRPTGCTEDLWLPVQVKSTSRQLCTRVRAGGRPSPLWYFQNVCGYGGMPVVCIFVPQGSPSALTERAWLFPGERFNRLKRPGWLGITHGGKYDTTENRCSLTLDRQDDSHVGDRLLVIWKQAHSCQSLYKLQDLQTLQTQLSPTHLAEWTMTQKCRWLFDRVHGGMQIRDAPCPTLPHDIELRLSTWTRSEWVRLQLKSAYAVQKSRNGLGHVSTKKKLLRGSVPYNERDFDFLLVSPPQNETGAAIDRSSSLPGNEQEDRWRFFYLIPTRELVREGIVSSPKNAQKGLQTITLDFSTKAAEQCRGRPSRLHRWKIDTFDLPLAGKQIAEVLSFERGREAGSVPFTKENRQLLEASMPSTVAKHSSSIPASGQIRKLTTIPSQGQIPSNTQTVEKRSHHSWEIERTAVSLLRASLRAAEGFRGLEEPSVPLPPFARADLAVRPVGCSEDLWLPVQARKRLTPQVLPTYLRALTPNRCRENKQI</sequence>
<gene>
    <name evidence="2" type="ORF">Cvel_3430</name>
</gene>
<reference evidence="2" key="1">
    <citation type="submission" date="2014-11" db="EMBL/GenBank/DDBJ databases">
        <authorList>
            <person name="Otto D Thomas"/>
            <person name="Naeem Raeece"/>
        </authorList>
    </citation>
    <scope>NUCLEOTIDE SEQUENCE</scope>
</reference>
<protein>
    <submittedName>
        <fullName evidence="2">Uncharacterized protein</fullName>
    </submittedName>
</protein>
<name>A0A0G4FJY2_9ALVE</name>
<accession>A0A0G4FJY2</accession>